<comment type="caution">
    <text evidence="6">The sequence shown here is derived from an EMBL/GenBank/DDBJ whole genome shotgun (WGS) entry which is preliminary data.</text>
</comment>
<feature type="compositionally biased region" description="Polar residues" evidence="5">
    <location>
        <begin position="1"/>
        <end position="11"/>
    </location>
</feature>
<dbReference type="InterPro" id="IPR020946">
    <property type="entry name" value="Flavin_mOase-like"/>
</dbReference>
<evidence type="ECO:0000256" key="3">
    <source>
        <dbReference type="ARBA" id="ARBA00022827"/>
    </source>
</evidence>
<keyword evidence="3" id="KW-0274">FAD</keyword>
<dbReference type="InterPro" id="IPR036188">
    <property type="entry name" value="FAD/NAD-bd_sf"/>
</dbReference>
<evidence type="ECO:0000256" key="5">
    <source>
        <dbReference type="SAM" id="MobiDB-lite"/>
    </source>
</evidence>
<keyword evidence="6" id="KW-0503">Monooxygenase</keyword>
<keyword evidence="2" id="KW-0285">Flavoprotein</keyword>
<dbReference type="Gene3D" id="3.50.50.60">
    <property type="entry name" value="FAD/NAD(P)-binding domain"/>
    <property type="match status" value="2"/>
</dbReference>
<comment type="similarity">
    <text evidence="1">Belongs to the FAD-binding monooxygenase family.</text>
</comment>
<dbReference type="InterPro" id="IPR051209">
    <property type="entry name" value="FAD-bind_Monooxygenase_sf"/>
</dbReference>
<reference evidence="6" key="1">
    <citation type="journal article" date="2014" name="Int. J. Syst. Evol. Microbiol.">
        <title>Complete genome sequence of Corynebacterium casei LMG S-19264T (=DSM 44701T), isolated from a smear-ripened cheese.</title>
        <authorList>
            <consortium name="US DOE Joint Genome Institute (JGI-PGF)"/>
            <person name="Walter F."/>
            <person name="Albersmeier A."/>
            <person name="Kalinowski J."/>
            <person name="Ruckert C."/>
        </authorList>
    </citation>
    <scope>NUCLEOTIDE SEQUENCE</scope>
    <source>
        <strain evidence="6">CGMCC 4.3508</strain>
    </source>
</reference>
<name>A0A917RMU4_9NOCA</name>
<dbReference type="GO" id="GO:0004499">
    <property type="term" value="F:N,N-dimethylaniline monooxygenase activity"/>
    <property type="evidence" value="ECO:0007669"/>
    <property type="project" value="InterPro"/>
</dbReference>
<evidence type="ECO:0000313" key="7">
    <source>
        <dbReference type="Proteomes" id="UP000638263"/>
    </source>
</evidence>
<dbReference type="PRINTS" id="PR00411">
    <property type="entry name" value="PNDRDTASEI"/>
</dbReference>
<protein>
    <submittedName>
        <fullName evidence="6">Monooxygenase</fullName>
    </submittedName>
</protein>
<dbReference type="EMBL" id="BMMH01000005">
    <property type="protein sequence ID" value="GGL14445.1"/>
    <property type="molecule type" value="Genomic_DNA"/>
</dbReference>
<dbReference type="SUPFAM" id="SSF51905">
    <property type="entry name" value="FAD/NAD(P)-binding domain"/>
    <property type="match status" value="2"/>
</dbReference>
<evidence type="ECO:0000256" key="4">
    <source>
        <dbReference type="ARBA" id="ARBA00023002"/>
    </source>
</evidence>
<dbReference type="AlphaFoldDB" id="A0A917RMU4"/>
<organism evidence="6 7">
    <name type="scientific">Nocardia jinanensis</name>
    <dbReference type="NCBI Taxonomy" id="382504"/>
    <lineage>
        <taxon>Bacteria</taxon>
        <taxon>Bacillati</taxon>
        <taxon>Actinomycetota</taxon>
        <taxon>Actinomycetes</taxon>
        <taxon>Mycobacteriales</taxon>
        <taxon>Nocardiaceae</taxon>
        <taxon>Nocardia</taxon>
    </lineage>
</organism>
<accession>A0A917RMU4</accession>
<evidence type="ECO:0000256" key="2">
    <source>
        <dbReference type="ARBA" id="ARBA00022630"/>
    </source>
</evidence>
<evidence type="ECO:0000256" key="1">
    <source>
        <dbReference type="ARBA" id="ARBA00010139"/>
    </source>
</evidence>
<dbReference type="PANTHER" id="PTHR42877:SF4">
    <property type="entry name" value="FAD_NAD(P)-BINDING DOMAIN-CONTAINING PROTEIN-RELATED"/>
    <property type="match status" value="1"/>
</dbReference>
<dbReference type="GO" id="GO:0050661">
    <property type="term" value="F:NADP binding"/>
    <property type="evidence" value="ECO:0007669"/>
    <property type="project" value="InterPro"/>
</dbReference>
<sequence>MSQSSPSSTPPNWGAQPAGSFRPSADFSEDELAAALAAANLPVLLGSLALLTGEDRWIEAPYLPTPPRDLGDHDTGGFDESLQQRIRAEAGAVLRAWRDGTGLFPSTPPDPERLARVLSVMLADSIPAEYGTLLGEEMGIYPRHSEPRAPIDPDFRVVIIGAGLSGLAMAVRLGQAGIEYLIVDKNEEVGGTWHENVYPGCGVDTPSHLYALSFDPKPDWSNYFAPQEELAHYWRTLADRHGVREHIRFGTRVRTAAYDEAASRWKVTVEPADGAGDAETLTADIVISAVGLLNQPSVPNLPGLDDFRGPAVHTAQWDPELDLTGKRVAVIGTGASAMQVVPAAAEVAAQVTVFQRTAQWATPHPNKGREVTDAFRFLCAHVPFYLAWYRARVFWRMGDKVWSLLQVDPEYPGLGRSVNKSNDRLRAALTAYIERELDGRPDLLAKSVPDYPPYGKRMLIDSGWFRTLRRDNVELVTEPIGTITADGVRTADEAHHDADIIVLATGFNAVDVLGSFQVQGRGGHTLREVWGEGDGRAHLGITVPGFPNFFCLYGPNTNTGHGGTVIAGTEMQVQYISAAIAALIDNGWAAMEVRQDVHDAYNRELDEALAHTVWDFGGTTTYYRNGRGRIVTNSPWRYVDYWKRVHAPRLEDFEITHRDSSVAATPAR</sequence>
<dbReference type="PANTHER" id="PTHR42877">
    <property type="entry name" value="L-ORNITHINE N(5)-MONOOXYGENASE-RELATED"/>
    <property type="match status" value="1"/>
</dbReference>
<dbReference type="Proteomes" id="UP000638263">
    <property type="component" value="Unassembled WGS sequence"/>
</dbReference>
<dbReference type="Pfam" id="PF00743">
    <property type="entry name" value="FMO-like"/>
    <property type="match status" value="1"/>
</dbReference>
<dbReference type="GO" id="GO:0050660">
    <property type="term" value="F:flavin adenine dinucleotide binding"/>
    <property type="evidence" value="ECO:0007669"/>
    <property type="project" value="InterPro"/>
</dbReference>
<gene>
    <name evidence="6" type="ORF">GCM10011588_31210</name>
</gene>
<feature type="region of interest" description="Disordered" evidence="5">
    <location>
        <begin position="1"/>
        <end position="26"/>
    </location>
</feature>
<reference evidence="6" key="2">
    <citation type="submission" date="2020-09" db="EMBL/GenBank/DDBJ databases">
        <authorList>
            <person name="Sun Q."/>
            <person name="Zhou Y."/>
        </authorList>
    </citation>
    <scope>NUCLEOTIDE SEQUENCE</scope>
    <source>
        <strain evidence="6">CGMCC 4.3508</strain>
    </source>
</reference>
<proteinExistence type="inferred from homology"/>
<dbReference type="RefSeq" id="WP_062997370.1">
    <property type="nucleotide sequence ID" value="NZ_BMMH01000005.1"/>
</dbReference>
<keyword evidence="4" id="KW-0560">Oxidoreductase</keyword>
<evidence type="ECO:0000313" key="6">
    <source>
        <dbReference type="EMBL" id="GGL14445.1"/>
    </source>
</evidence>
<keyword evidence="7" id="KW-1185">Reference proteome</keyword>